<evidence type="ECO:0000313" key="5">
    <source>
        <dbReference type="Proteomes" id="UP000015101"/>
    </source>
</evidence>
<organism evidence="4 5">
    <name type="scientific">Helobdella robusta</name>
    <name type="common">Californian leech</name>
    <dbReference type="NCBI Taxonomy" id="6412"/>
    <lineage>
        <taxon>Eukaryota</taxon>
        <taxon>Metazoa</taxon>
        <taxon>Spiralia</taxon>
        <taxon>Lophotrochozoa</taxon>
        <taxon>Annelida</taxon>
        <taxon>Clitellata</taxon>
        <taxon>Hirudinea</taxon>
        <taxon>Rhynchobdellida</taxon>
        <taxon>Glossiphoniidae</taxon>
        <taxon>Helobdella</taxon>
    </lineage>
</organism>
<reference evidence="3 5" key="2">
    <citation type="journal article" date="2013" name="Nature">
        <title>Insights into bilaterian evolution from three spiralian genomes.</title>
        <authorList>
            <person name="Simakov O."/>
            <person name="Marletaz F."/>
            <person name="Cho S.J."/>
            <person name="Edsinger-Gonzales E."/>
            <person name="Havlak P."/>
            <person name="Hellsten U."/>
            <person name="Kuo D.H."/>
            <person name="Larsson T."/>
            <person name="Lv J."/>
            <person name="Arendt D."/>
            <person name="Savage R."/>
            <person name="Osoegawa K."/>
            <person name="de Jong P."/>
            <person name="Grimwood J."/>
            <person name="Chapman J.A."/>
            <person name="Shapiro H."/>
            <person name="Aerts A."/>
            <person name="Otillar R.P."/>
            <person name="Terry A.Y."/>
            <person name="Boore J.L."/>
            <person name="Grigoriev I.V."/>
            <person name="Lindberg D.R."/>
            <person name="Seaver E.C."/>
            <person name="Weisblat D.A."/>
            <person name="Putnam N.H."/>
            <person name="Rokhsar D.S."/>
        </authorList>
    </citation>
    <scope>NUCLEOTIDE SEQUENCE</scope>
</reference>
<feature type="domain" description="PH" evidence="2">
    <location>
        <begin position="216"/>
        <end position="248"/>
    </location>
</feature>
<gene>
    <name evidence="4" type="primary">20198480</name>
    <name evidence="3" type="ORF">HELRODRAFT_159885</name>
</gene>
<reference evidence="5" key="1">
    <citation type="submission" date="2012-12" db="EMBL/GenBank/DDBJ databases">
        <authorList>
            <person name="Hellsten U."/>
            <person name="Grimwood J."/>
            <person name="Chapman J.A."/>
            <person name="Shapiro H."/>
            <person name="Aerts A."/>
            <person name="Otillar R.P."/>
            <person name="Terry A.Y."/>
            <person name="Boore J.L."/>
            <person name="Simakov O."/>
            <person name="Marletaz F."/>
            <person name="Cho S.-J."/>
            <person name="Edsinger-Gonzales E."/>
            <person name="Havlak P."/>
            <person name="Kuo D.-H."/>
            <person name="Larsson T."/>
            <person name="Lv J."/>
            <person name="Arendt D."/>
            <person name="Savage R."/>
            <person name="Osoegawa K."/>
            <person name="de Jong P."/>
            <person name="Lindberg D.R."/>
            <person name="Seaver E.C."/>
            <person name="Weisblat D.A."/>
            <person name="Putnam N.H."/>
            <person name="Grigoriev I.V."/>
            <person name="Rokhsar D.S."/>
        </authorList>
    </citation>
    <scope>NUCLEOTIDE SEQUENCE</scope>
</reference>
<feature type="region of interest" description="Disordered" evidence="1">
    <location>
        <begin position="105"/>
        <end position="158"/>
    </location>
</feature>
<dbReference type="GeneID" id="20198480"/>
<keyword evidence="5" id="KW-1185">Reference proteome</keyword>
<accession>T1EPI0</accession>
<dbReference type="GO" id="GO:0004402">
    <property type="term" value="F:histone acetyltransferase activity"/>
    <property type="evidence" value="ECO:0000318"/>
    <property type="project" value="GO_Central"/>
</dbReference>
<dbReference type="OrthoDB" id="6020914at2759"/>
<proteinExistence type="predicted"/>
<dbReference type="KEGG" id="hro:HELRODRAFT_159885"/>
<dbReference type="InterPro" id="IPR001849">
    <property type="entry name" value="PH_domain"/>
</dbReference>
<evidence type="ECO:0000259" key="2">
    <source>
        <dbReference type="PROSITE" id="PS50003"/>
    </source>
</evidence>
<dbReference type="CTD" id="20198480"/>
<evidence type="ECO:0000313" key="3">
    <source>
        <dbReference type="EMBL" id="ESO05809.1"/>
    </source>
</evidence>
<dbReference type="InParanoid" id="T1EPI0"/>
<feature type="compositionally biased region" description="Polar residues" evidence="1">
    <location>
        <begin position="125"/>
        <end position="137"/>
    </location>
</feature>
<dbReference type="EMBL" id="AMQM01000408">
    <property type="status" value="NOT_ANNOTATED_CDS"/>
    <property type="molecule type" value="Genomic_DNA"/>
</dbReference>
<feature type="compositionally biased region" description="Acidic residues" evidence="1">
    <location>
        <begin position="110"/>
        <end position="119"/>
    </location>
</feature>
<dbReference type="HOGENOM" id="CLU_593511_0_0_1"/>
<dbReference type="AlphaFoldDB" id="T1EPI0"/>
<dbReference type="Gene3D" id="2.30.29.30">
    <property type="entry name" value="Pleckstrin-homology domain (PH domain)/Phosphotyrosine-binding domain (PTB)"/>
    <property type="match status" value="2"/>
</dbReference>
<dbReference type="InterPro" id="IPR011993">
    <property type="entry name" value="PH-like_dom_sf"/>
</dbReference>
<protein>
    <recommendedName>
        <fullName evidence="2">PH domain-containing protein</fullName>
    </recommendedName>
</protein>
<reference evidence="4" key="3">
    <citation type="submission" date="2015-06" db="UniProtKB">
        <authorList>
            <consortium name="EnsemblMetazoa"/>
        </authorList>
    </citation>
    <scope>IDENTIFICATION</scope>
</reference>
<dbReference type="EMBL" id="KB096324">
    <property type="protein sequence ID" value="ESO05809.1"/>
    <property type="molecule type" value="Genomic_DNA"/>
</dbReference>
<feature type="compositionally biased region" description="Low complexity" evidence="1">
    <location>
        <begin position="45"/>
        <end position="68"/>
    </location>
</feature>
<dbReference type="PROSITE" id="PS50003">
    <property type="entry name" value="PH_DOMAIN"/>
    <property type="match status" value="1"/>
</dbReference>
<dbReference type="EnsemblMetazoa" id="HelroT159885">
    <property type="protein sequence ID" value="HelroP159885"/>
    <property type="gene ID" value="HelroG159885"/>
</dbReference>
<sequence>MLILRDIWSSEGLSNESTLEIYHSKLTDDQIKEIMSCPFAKLRNKQLQQQQQHQQQQKHQQYEEQQQQPNVQDRLKPVTETLNNTNNIKGINIATDDIDDENLILNDNNNNDDDDDDLQDNNNDTIIVSNNSKQNLSTDEKVEEPSNIQPPLTPKPIEPVRKCHSLPHSISTLKIFNLFSNCHGGGNDLKEESLINLCEIEDVDEYQMSSSFPRSFIVHRTDGQSIIFGAHTDLEMKEWMNAIKHLAEKARKDKDAISIKNSDNLIRSRSLFNMQDNAYSQFEPNSSPNKMYKITMKSKEIKSDSPIVPKLNGELVLYLMGIGYLKILSLSPSTSALKSSSSVSLNRIAAVQPEYRELCHWKLDNIRKLSCEERGKYKDLITLETLRSCPEFGGTFKFYVDNAMELITDIQAVSSNKNKLNVKNENHNFIETRLNEILGYYIQFIAFEAIQIHTLYIIYNF</sequence>
<feature type="region of interest" description="Disordered" evidence="1">
    <location>
        <begin position="45"/>
        <end position="72"/>
    </location>
</feature>
<evidence type="ECO:0000256" key="1">
    <source>
        <dbReference type="SAM" id="MobiDB-lite"/>
    </source>
</evidence>
<evidence type="ECO:0000313" key="4">
    <source>
        <dbReference type="EnsemblMetazoa" id="HelroP159885"/>
    </source>
</evidence>
<dbReference type="RefSeq" id="XP_009015177.1">
    <property type="nucleotide sequence ID" value="XM_009016929.1"/>
</dbReference>
<name>T1EPI0_HELRO</name>
<dbReference type="Proteomes" id="UP000015101">
    <property type="component" value="Unassembled WGS sequence"/>
</dbReference>
<dbReference type="SUPFAM" id="SSF50729">
    <property type="entry name" value="PH domain-like"/>
    <property type="match status" value="1"/>
</dbReference>